<organism evidence="1 2">
    <name type="scientific">Pseudooceanicola nanhaiensis</name>
    <dbReference type="NCBI Taxonomy" id="375761"/>
    <lineage>
        <taxon>Bacteria</taxon>
        <taxon>Pseudomonadati</taxon>
        <taxon>Pseudomonadota</taxon>
        <taxon>Alphaproteobacteria</taxon>
        <taxon>Rhodobacterales</taxon>
        <taxon>Paracoccaceae</taxon>
        <taxon>Pseudooceanicola</taxon>
    </lineage>
</organism>
<proteinExistence type="predicted"/>
<evidence type="ECO:0000313" key="2">
    <source>
        <dbReference type="Proteomes" id="UP000649829"/>
    </source>
</evidence>
<dbReference type="RefSeq" id="WP_028285102.1">
    <property type="nucleotide sequence ID" value="NZ_BMLF01000001.1"/>
</dbReference>
<protein>
    <submittedName>
        <fullName evidence="1">Uncharacterized protein</fullName>
    </submittedName>
</protein>
<evidence type="ECO:0000313" key="1">
    <source>
        <dbReference type="EMBL" id="GGL82889.1"/>
    </source>
</evidence>
<dbReference type="EMBL" id="BMLF01000001">
    <property type="protein sequence ID" value="GGL82889.1"/>
    <property type="molecule type" value="Genomic_DNA"/>
</dbReference>
<keyword evidence="2" id="KW-1185">Reference proteome</keyword>
<gene>
    <name evidence="1" type="ORF">GCM10011534_01250</name>
</gene>
<reference evidence="1" key="2">
    <citation type="submission" date="2020-09" db="EMBL/GenBank/DDBJ databases">
        <authorList>
            <person name="Sun Q."/>
            <person name="Zhou Y."/>
        </authorList>
    </citation>
    <scope>NUCLEOTIDE SEQUENCE</scope>
    <source>
        <strain evidence="1">CGMCC 1.6293</strain>
    </source>
</reference>
<name>A0A917W9Z3_9RHOB</name>
<dbReference type="AlphaFoldDB" id="A0A917W9Z3"/>
<comment type="caution">
    <text evidence="1">The sequence shown here is derived from an EMBL/GenBank/DDBJ whole genome shotgun (WGS) entry which is preliminary data.</text>
</comment>
<dbReference type="Proteomes" id="UP000649829">
    <property type="component" value="Unassembled WGS sequence"/>
</dbReference>
<reference evidence="1" key="1">
    <citation type="journal article" date="2014" name="Int. J. Syst. Evol. Microbiol.">
        <title>Complete genome sequence of Corynebacterium casei LMG S-19264T (=DSM 44701T), isolated from a smear-ripened cheese.</title>
        <authorList>
            <consortium name="US DOE Joint Genome Institute (JGI-PGF)"/>
            <person name="Walter F."/>
            <person name="Albersmeier A."/>
            <person name="Kalinowski J."/>
            <person name="Ruckert C."/>
        </authorList>
    </citation>
    <scope>NUCLEOTIDE SEQUENCE</scope>
    <source>
        <strain evidence="1">CGMCC 1.6293</strain>
    </source>
</reference>
<accession>A0A917W9Z3</accession>
<sequence length="67" mass="7492">MIPGYLSETENSEALARRFEKMAGAGGKAVIAQLRRDMQLLAEAYVIGDPESVMLFDRLAMECRKLE</sequence>